<name>W2XJL1_PHYNI</name>
<feature type="compositionally biased region" description="Basic residues" evidence="1">
    <location>
        <begin position="1"/>
        <end position="15"/>
    </location>
</feature>
<dbReference type="AlphaFoldDB" id="W2XJL1"/>
<reference evidence="2 3" key="1">
    <citation type="submission" date="2013-11" db="EMBL/GenBank/DDBJ databases">
        <title>The Genome Sequence of Phytophthora parasitica CJ01A1.</title>
        <authorList>
            <consortium name="The Broad Institute Genomics Platform"/>
            <person name="Russ C."/>
            <person name="Tyler B."/>
            <person name="Panabieres F."/>
            <person name="Shan W."/>
            <person name="Tripathy S."/>
            <person name="Grunwald N."/>
            <person name="Machado M."/>
            <person name="Johnson C.S."/>
            <person name="Walker B."/>
            <person name="Young S.K."/>
            <person name="Zeng Q."/>
            <person name="Gargeya S."/>
            <person name="Fitzgerald M."/>
            <person name="Haas B."/>
            <person name="Abouelleil A."/>
            <person name="Allen A.W."/>
            <person name="Alvarado L."/>
            <person name="Arachchi H.M."/>
            <person name="Berlin A.M."/>
            <person name="Chapman S.B."/>
            <person name="Gainer-Dewar J."/>
            <person name="Goldberg J."/>
            <person name="Griggs A."/>
            <person name="Gujja S."/>
            <person name="Hansen M."/>
            <person name="Howarth C."/>
            <person name="Imamovic A."/>
            <person name="Ireland A."/>
            <person name="Larimer J."/>
            <person name="McCowan C."/>
            <person name="Murphy C."/>
            <person name="Pearson M."/>
            <person name="Poon T.W."/>
            <person name="Priest M."/>
            <person name="Roberts A."/>
            <person name="Saif S."/>
            <person name="Shea T."/>
            <person name="Sisk P."/>
            <person name="Sykes S."/>
            <person name="Wortman J."/>
            <person name="Nusbaum C."/>
            <person name="Birren B."/>
        </authorList>
    </citation>
    <scope>NUCLEOTIDE SEQUENCE [LARGE SCALE GENOMIC DNA]</scope>
    <source>
        <strain evidence="2 3">CJ01A1</strain>
    </source>
</reference>
<evidence type="ECO:0000313" key="3">
    <source>
        <dbReference type="Proteomes" id="UP000018958"/>
    </source>
</evidence>
<proteinExistence type="predicted"/>
<organism evidence="2 3">
    <name type="scientific">Phytophthora nicotianae CJ01A1</name>
    <dbReference type="NCBI Taxonomy" id="1317063"/>
    <lineage>
        <taxon>Eukaryota</taxon>
        <taxon>Sar</taxon>
        <taxon>Stramenopiles</taxon>
        <taxon>Oomycota</taxon>
        <taxon>Peronosporomycetes</taxon>
        <taxon>Peronosporales</taxon>
        <taxon>Peronosporaceae</taxon>
        <taxon>Phytophthora</taxon>
    </lineage>
</organism>
<sequence>MRPKQKSAGHSRRGTRLGAGRETANVYHRAQSVQGGFTDAKKREGARAACSKPTPSMDEVFVEYLGDNCQYTLAKVRNKF</sequence>
<dbReference type="Proteomes" id="UP000018958">
    <property type="component" value="Unassembled WGS sequence"/>
</dbReference>
<gene>
    <name evidence="2" type="ORF">F441_04136</name>
</gene>
<dbReference type="EMBL" id="ANIX01000940">
    <property type="protein sequence ID" value="ETP22598.1"/>
    <property type="molecule type" value="Genomic_DNA"/>
</dbReference>
<accession>W2XJL1</accession>
<protein>
    <submittedName>
        <fullName evidence="2">Uncharacterized protein</fullName>
    </submittedName>
</protein>
<evidence type="ECO:0000256" key="1">
    <source>
        <dbReference type="SAM" id="MobiDB-lite"/>
    </source>
</evidence>
<comment type="caution">
    <text evidence="2">The sequence shown here is derived from an EMBL/GenBank/DDBJ whole genome shotgun (WGS) entry which is preliminary data.</text>
</comment>
<evidence type="ECO:0000313" key="2">
    <source>
        <dbReference type="EMBL" id="ETP22598.1"/>
    </source>
</evidence>
<feature type="region of interest" description="Disordered" evidence="1">
    <location>
        <begin position="1"/>
        <end position="23"/>
    </location>
</feature>